<keyword evidence="8" id="KW-1185">Reference proteome</keyword>
<evidence type="ECO:0000256" key="6">
    <source>
        <dbReference type="SAM" id="SignalP"/>
    </source>
</evidence>
<comment type="similarity">
    <text evidence="1">Belongs to the peptidase S28 family.</text>
</comment>
<evidence type="ECO:0000256" key="4">
    <source>
        <dbReference type="ARBA" id="ARBA00022801"/>
    </source>
</evidence>
<reference evidence="8" key="2">
    <citation type="submission" date="2015-01" db="EMBL/GenBank/DDBJ databases">
        <title>Evolutionary Origins and Diversification of the Mycorrhizal Mutualists.</title>
        <authorList>
            <consortium name="DOE Joint Genome Institute"/>
            <consortium name="Mycorrhizal Genomics Consortium"/>
            <person name="Kohler A."/>
            <person name="Kuo A."/>
            <person name="Nagy L.G."/>
            <person name="Floudas D."/>
            <person name="Copeland A."/>
            <person name="Barry K.W."/>
            <person name="Cichocki N."/>
            <person name="Veneault-Fourrey C."/>
            <person name="LaButti K."/>
            <person name="Lindquist E.A."/>
            <person name="Lipzen A."/>
            <person name="Lundell T."/>
            <person name="Morin E."/>
            <person name="Murat C."/>
            <person name="Riley R."/>
            <person name="Ohm R."/>
            <person name="Sun H."/>
            <person name="Tunlid A."/>
            <person name="Henrissat B."/>
            <person name="Grigoriev I.V."/>
            <person name="Hibbett D.S."/>
            <person name="Martin F."/>
        </authorList>
    </citation>
    <scope>NUCLEOTIDE SEQUENCE [LARGE SCALE GENOMIC DNA]</scope>
    <source>
        <strain evidence="8">MUT 4182</strain>
    </source>
</reference>
<evidence type="ECO:0000313" key="7">
    <source>
        <dbReference type="EMBL" id="KIO34651.1"/>
    </source>
</evidence>
<dbReference type="InterPro" id="IPR029058">
    <property type="entry name" value="AB_hydrolase_fold"/>
</dbReference>
<dbReference type="HOGENOM" id="CLU_023630_0_0_1"/>
<keyword evidence="4" id="KW-0378">Hydrolase</keyword>
<dbReference type="AlphaFoldDB" id="A0A0C3QX82"/>
<dbReference type="PANTHER" id="PTHR11010">
    <property type="entry name" value="PROTEASE S28 PRO-X CARBOXYPEPTIDASE-RELATED"/>
    <property type="match status" value="1"/>
</dbReference>
<dbReference type="Pfam" id="PF05577">
    <property type="entry name" value="Peptidase_S28"/>
    <property type="match status" value="1"/>
</dbReference>
<evidence type="ECO:0000256" key="2">
    <source>
        <dbReference type="ARBA" id="ARBA00022670"/>
    </source>
</evidence>
<gene>
    <name evidence="7" type="ORF">M407DRAFT_209929</name>
</gene>
<keyword evidence="5" id="KW-0325">Glycoprotein</keyword>
<dbReference type="GO" id="GO:0008239">
    <property type="term" value="F:dipeptidyl-peptidase activity"/>
    <property type="evidence" value="ECO:0007669"/>
    <property type="project" value="TreeGrafter"/>
</dbReference>
<keyword evidence="2" id="KW-0645">Protease</keyword>
<dbReference type="PANTHER" id="PTHR11010:SF117">
    <property type="entry name" value="SERINE PROTEASE 16"/>
    <property type="match status" value="1"/>
</dbReference>
<dbReference type="Gene3D" id="3.40.50.1820">
    <property type="entry name" value="alpha/beta hydrolase"/>
    <property type="match status" value="2"/>
</dbReference>
<feature type="signal peptide" evidence="6">
    <location>
        <begin position="1"/>
        <end position="17"/>
    </location>
</feature>
<dbReference type="Proteomes" id="UP000054248">
    <property type="component" value="Unassembled WGS sequence"/>
</dbReference>
<evidence type="ECO:0000256" key="3">
    <source>
        <dbReference type="ARBA" id="ARBA00022729"/>
    </source>
</evidence>
<evidence type="ECO:0000256" key="1">
    <source>
        <dbReference type="ARBA" id="ARBA00011079"/>
    </source>
</evidence>
<accession>A0A0C3QX82</accession>
<name>A0A0C3QX82_9AGAM</name>
<dbReference type="InterPro" id="IPR008758">
    <property type="entry name" value="Peptidase_S28"/>
</dbReference>
<dbReference type="GO" id="GO:0006508">
    <property type="term" value="P:proteolysis"/>
    <property type="evidence" value="ECO:0007669"/>
    <property type="project" value="UniProtKB-KW"/>
</dbReference>
<proteinExistence type="inferred from homology"/>
<protein>
    <recommendedName>
        <fullName evidence="9">Peptidase S28</fullName>
    </recommendedName>
</protein>
<dbReference type="OrthoDB" id="2130629at2759"/>
<organism evidence="7 8">
    <name type="scientific">Tulasnella calospora MUT 4182</name>
    <dbReference type="NCBI Taxonomy" id="1051891"/>
    <lineage>
        <taxon>Eukaryota</taxon>
        <taxon>Fungi</taxon>
        <taxon>Dikarya</taxon>
        <taxon>Basidiomycota</taxon>
        <taxon>Agaricomycotina</taxon>
        <taxon>Agaricomycetes</taxon>
        <taxon>Cantharellales</taxon>
        <taxon>Tulasnellaceae</taxon>
        <taxon>Tulasnella</taxon>
    </lineage>
</organism>
<keyword evidence="3 6" id="KW-0732">Signal</keyword>
<dbReference type="GO" id="GO:0070008">
    <property type="term" value="F:serine-type exopeptidase activity"/>
    <property type="evidence" value="ECO:0007669"/>
    <property type="project" value="InterPro"/>
</dbReference>
<reference evidence="7 8" key="1">
    <citation type="submission" date="2014-04" db="EMBL/GenBank/DDBJ databases">
        <authorList>
            <consortium name="DOE Joint Genome Institute"/>
            <person name="Kuo A."/>
            <person name="Girlanda M."/>
            <person name="Perotto S."/>
            <person name="Kohler A."/>
            <person name="Nagy L.G."/>
            <person name="Floudas D."/>
            <person name="Copeland A."/>
            <person name="Barry K.W."/>
            <person name="Cichocki N."/>
            <person name="Veneault-Fourrey C."/>
            <person name="LaButti K."/>
            <person name="Lindquist E.A."/>
            <person name="Lipzen A."/>
            <person name="Lundell T."/>
            <person name="Morin E."/>
            <person name="Murat C."/>
            <person name="Sun H."/>
            <person name="Tunlid A."/>
            <person name="Henrissat B."/>
            <person name="Grigoriev I.V."/>
            <person name="Hibbett D.S."/>
            <person name="Martin F."/>
            <person name="Nordberg H.P."/>
            <person name="Cantor M.N."/>
            <person name="Hua S.X."/>
        </authorList>
    </citation>
    <scope>NUCLEOTIDE SEQUENCE [LARGE SCALE GENOMIC DNA]</scope>
    <source>
        <strain evidence="7 8">MUT 4182</strain>
    </source>
</reference>
<evidence type="ECO:0000313" key="8">
    <source>
        <dbReference type="Proteomes" id="UP000054248"/>
    </source>
</evidence>
<evidence type="ECO:0008006" key="9">
    <source>
        <dbReference type="Google" id="ProtNLM"/>
    </source>
</evidence>
<sequence length="533" mass="59622">MLTKLIGGLCCASLALAANPSRDLLHLGGQGINLWRLQNRISAADPRGTAKLAVQLQIDDSQASWSPSLEKQYPASYFDQPIDHNDTSIGTFKQRYWVDDRFYKPGGPVFVLDGGETTGLDRLPFLDHGILAILSNATGGLSIVLEHRYYGESSPVDEFTTDSLRWLTNEQALEDSARFMRNFNHGGIDLSATNTPWIYYGGSYAGARAAHMRVLYPDLVYGAIASSAVTHAAVDYSDYFEVIRQTNNQTCVEHIVSAVATIDRILDIPLMSSPLKALFGLQGLKHDDDFVSVLVEPLGAVQEQNWDITQSSDKWIRFCEAVSAGGAGTQIGLVKIPAEVVNYANWIRKEVVSQCPEGMTIEDCFGTYDDSKFRDDISPSSWKAWTFQVCNTWGYFMPAPSDPEQPSLLSRRITLEYTSKICDQTFPPGKHHRVPPLPRVEDVNRLGDYALERDRLAFIDGTSDPWLAATPHSWHASPRKDSTLKPFKLIRGGVHHWDENGLEEGWKEPGFIRKIHREEVAFVREWLQESGRV</sequence>
<dbReference type="SUPFAM" id="SSF53474">
    <property type="entry name" value="alpha/beta-Hydrolases"/>
    <property type="match status" value="1"/>
</dbReference>
<evidence type="ECO:0000256" key="5">
    <source>
        <dbReference type="ARBA" id="ARBA00023180"/>
    </source>
</evidence>
<dbReference type="EMBL" id="KN822942">
    <property type="protein sequence ID" value="KIO34651.1"/>
    <property type="molecule type" value="Genomic_DNA"/>
</dbReference>
<feature type="chain" id="PRO_5002168921" description="Peptidase S28" evidence="6">
    <location>
        <begin position="18"/>
        <end position="533"/>
    </location>
</feature>